<dbReference type="GO" id="GO:0006107">
    <property type="term" value="P:oxaloacetate metabolic process"/>
    <property type="evidence" value="ECO:0007669"/>
    <property type="project" value="UniProtKB-ARBA"/>
</dbReference>
<comment type="caution">
    <text evidence="5">The sequence shown here is derived from an EMBL/GenBank/DDBJ whole genome shotgun (WGS) entry which is preliminary data.</text>
</comment>
<dbReference type="Pfam" id="PF01557">
    <property type="entry name" value="FAA_hydrolase"/>
    <property type="match status" value="1"/>
</dbReference>
<accession>A0A1B8AQS9</accession>
<dbReference type="InterPro" id="IPR000073">
    <property type="entry name" value="AB_hydrolase_1"/>
</dbReference>
<feature type="domain" description="Fumarylacetoacetase-like C-terminal" evidence="4">
    <location>
        <begin position="85"/>
        <end position="296"/>
    </location>
</feature>
<dbReference type="SUPFAM" id="SSF53474">
    <property type="entry name" value="alpha/beta-Hydrolases"/>
    <property type="match status" value="1"/>
</dbReference>
<organism evidence="5 6">
    <name type="scientific">Fusarium poae</name>
    <dbReference type="NCBI Taxonomy" id="36050"/>
    <lineage>
        <taxon>Eukaryota</taxon>
        <taxon>Fungi</taxon>
        <taxon>Dikarya</taxon>
        <taxon>Ascomycota</taxon>
        <taxon>Pezizomycotina</taxon>
        <taxon>Sordariomycetes</taxon>
        <taxon>Hypocreomycetidae</taxon>
        <taxon>Hypocreales</taxon>
        <taxon>Nectriaceae</taxon>
        <taxon>Fusarium</taxon>
    </lineage>
</organism>
<evidence type="ECO:0000256" key="1">
    <source>
        <dbReference type="ARBA" id="ARBA00010211"/>
    </source>
</evidence>
<evidence type="ECO:0000259" key="4">
    <source>
        <dbReference type="Pfam" id="PF01557"/>
    </source>
</evidence>
<dbReference type="FunFam" id="3.90.850.10:FF:000002">
    <property type="entry name" value="2-hydroxyhepta-2,4-diene-1,7-dioate isomerase"/>
    <property type="match status" value="1"/>
</dbReference>
<dbReference type="InterPro" id="IPR029058">
    <property type="entry name" value="AB_hydrolase_fold"/>
</dbReference>
<protein>
    <recommendedName>
        <fullName evidence="7">AB hydrolase-1 domain-containing protein</fullName>
    </recommendedName>
</protein>
<sequence length="590" mass="62904">MGSQSASAPMQYVAYLHPDLVVPRIGHFDLAKGTIQPLSFTSGTPVTDLYEVIAAGTSQISFDSTGDVLLAENVKLLPTISGRDILAVGKNYMEHAKEFNSSGYDSSDKTDRPSHPVIFTKRATSIIAHGETILPHIDFSQTVDYEGEIGVIVGKTGYRVDEANAWDHVWGYTIINDMTARERQRDHKQFFIGKSPDTFCPIGPIAVSKDDLPSTLKIQTHVNGELRQSSTTEDLIFSIPTLIKTISEGQTLQPGDVIATGTPAGVGIGKTPPVFLQPGDEISVSVTGLGTLSNKIGTADTTNPTVERVSSNSPFRITNLAKTLGAGIGLTEINGKQLNYKRQGSGSNHIVFVHGLGGTMEYWTPLISKLSLSDYSFHLFDLEGHGLSPTHPLSKLSIESFASDIRSIFNVAKISTSATLFAHSLGCLAALKFTLDNPELVDKLVLAGPPPSPLTDAASKDAYARAAVVRTKGMQAVVDAVVDAGTSEHSKQENPIAIAAVRLSLLGQDPESYAKALGALAGATTELEVEQVQAKTLIITGVEDKVSSVALCETYASRIQGAQLVVLDNVGHWHVYEAVDGVANAVKAFL</sequence>
<dbReference type="GO" id="GO:0046872">
    <property type="term" value="F:metal ion binding"/>
    <property type="evidence" value="ECO:0007669"/>
    <property type="project" value="UniProtKB-KW"/>
</dbReference>
<evidence type="ECO:0000313" key="6">
    <source>
        <dbReference type="Proteomes" id="UP000091967"/>
    </source>
</evidence>
<dbReference type="Pfam" id="PF00561">
    <property type="entry name" value="Abhydrolase_1"/>
    <property type="match status" value="1"/>
</dbReference>
<keyword evidence="6" id="KW-1185">Reference proteome</keyword>
<evidence type="ECO:0008006" key="7">
    <source>
        <dbReference type="Google" id="ProtNLM"/>
    </source>
</evidence>
<dbReference type="STRING" id="36050.A0A1B8AQS9"/>
<dbReference type="SUPFAM" id="SSF56529">
    <property type="entry name" value="FAH"/>
    <property type="match status" value="1"/>
</dbReference>
<keyword evidence="2" id="KW-0479">Metal-binding</keyword>
<gene>
    <name evidence="5" type="ORF">FPOA_09163</name>
</gene>
<dbReference type="OMA" id="DHKQFFL"/>
<feature type="domain" description="AB hydrolase-1" evidence="3">
    <location>
        <begin position="348"/>
        <end position="577"/>
    </location>
</feature>
<dbReference type="EMBL" id="LYXU01000003">
    <property type="protein sequence ID" value="OBS22840.1"/>
    <property type="molecule type" value="Genomic_DNA"/>
</dbReference>
<name>A0A1B8AQS9_FUSPO</name>
<dbReference type="InterPro" id="IPR011234">
    <property type="entry name" value="Fumarylacetoacetase-like_C"/>
</dbReference>
<dbReference type="AlphaFoldDB" id="A0A1B8AQS9"/>
<comment type="similarity">
    <text evidence="1">Belongs to the FAH family.</text>
</comment>
<dbReference type="Gene3D" id="3.90.850.10">
    <property type="entry name" value="Fumarylacetoacetase-like, C-terminal domain"/>
    <property type="match status" value="1"/>
</dbReference>
<reference evidence="5 6" key="1">
    <citation type="submission" date="2016-06" db="EMBL/GenBank/DDBJ databases">
        <title>Living apart together: crosstalk between the core and supernumerary genomes in a fungal plant pathogen.</title>
        <authorList>
            <person name="Vanheule A."/>
            <person name="Audenaert K."/>
            <person name="Warris S."/>
            <person name="Van De Geest H."/>
            <person name="Schijlen E."/>
            <person name="Hofte M."/>
            <person name="De Saeger S."/>
            <person name="Haesaert G."/>
            <person name="Waalwijk C."/>
            <person name="Van Der Lee T."/>
        </authorList>
    </citation>
    <scope>NUCLEOTIDE SEQUENCE [LARGE SCALE GENOMIC DNA]</scope>
    <source>
        <strain evidence="5 6">2516</strain>
    </source>
</reference>
<dbReference type="PANTHER" id="PTHR11820:SF7">
    <property type="entry name" value="ACYLPYRUVASE FAHD1, MITOCHONDRIAL"/>
    <property type="match status" value="1"/>
</dbReference>
<proteinExistence type="inferred from homology"/>
<dbReference type="PANTHER" id="PTHR11820">
    <property type="entry name" value="ACYLPYRUVASE"/>
    <property type="match status" value="1"/>
</dbReference>
<dbReference type="GO" id="GO:0050163">
    <property type="term" value="F:oxaloacetate tautomerase activity"/>
    <property type="evidence" value="ECO:0007669"/>
    <property type="project" value="UniProtKB-ARBA"/>
</dbReference>
<dbReference type="Gene3D" id="3.40.50.1820">
    <property type="entry name" value="alpha/beta hydrolase"/>
    <property type="match status" value="1"/>
</dbReference>
<dbReference type="InterPro" id="IPR036663">
    <property type="entry name" value="Fumarylacetoacetase_C_sf"/>
</dbReference>
<evidence type="ECO:0000256" key="2">
    <source>
        <dbReference type="ARBA" id="ARBA00022723"/>
    </source>
</evidence>
<evidence type="ECO:0000313" key="5">
    <source>
        <dbReference type="EMBL" id="OBS22840.1"/>
    </source>
</evidence>
<evidence type="ECO:0000259" key="3">
    <source>
        <dbReference type="Pfam" id="PF00561"/>
    </source>
</evidence>
<dbReference type="GO" id="GO:0018773">
    <property type="term" value="F:acetylpyruvate hydrolase activity"/>
    <property type="evidence" value="ECO:0007669"/>
    <property type="project" value="TreeGrafter"/>
</dbReference>
<dbReference type="Proteomes" id="UP000091967">
    <property type="component" value="Unassembled WGS sequence"/>
</dbReference>